<proteinExistence type="predicted"/>
<dbReference type="RefSeq" id="WP_221425129.1">
    <property type="nucleotide sequence ID" value="NZ_CP081295.1"/>
</dbReference>
<feature type="compositionally biased region" description="Basic and acidic residues" evidence="1">
    <location>
        <begin position="7"/>
        <end position="16"/>
    </location>
</feature>
<evidence type="ECO:0000313" key="3">
    <source>
        <dbReference type="Proteomes" id="UP000824281"/>
    </source>
</evidence>
<accession>A0ABX8ZKW6</accession>
<sequence length="237" mass="26880">MAQDDDWEKKRDRFLRPESMVGTRFKQEPETASETDSRQMQQRLAKCVYFDSMEELDTLLANSDFERIDFSATAFEPGEFFDDIDFSRCIGRAMKSSHYKMMVSMNYSTLRNLLVEEAYNHANKRAPVREEGAPLLVADRFAYTRGGPRAQVMAEVSDCISYRRPDLAHTFLDARPGTSNETEALEALYPTLLTCLETDDAGNLSTSLVRRMVADGMWARSYHGAFAAAETETADAE</sequence>
<name>A0ABX8ZKW6_9SPHN</name>
<dbReference type="EMBL" id="CP081295">
    <property type="protein sequence ID" value="QZD89648.1"/>
    <property type="molecule type" value="Genomic_DNA"/>
</dbReference>
<feature type="region of interest" description="Disordered" evidence="1">
    <location>
        <begin position="1"/>
        <end position="38"/>
    </location>
</feature>
<protein>
    <submittedName>
        <fullName evidence="2">Uncharacterized protein</fullName>
    </submittedName>
</protein>
<keyword evidence="3" id="KW-1185">Reference proteome</keyword>
<evidence type="ECO:0000256" key="1">
    <source>
        <dbReference type="SAM" id="MobiDB-lite"/>
    </source>
</evidence>
<gene>
    <name evidence="2" type="ORF">K3148_12715</name>
</gene>
<dbReference type="Proteomes" id="UP000824281">
    <property type="component" value="Chromosome"/>
</dbReference>
<reference evidence="2 3" key="1">
    <citation type="submission" date="2021-08" db="EMBL/GenBank/DDBJ databases">
        <title>Comparative Genomics Analysis of the Genus Qipengyuania Reveals Extensive Genetic Diversity and Metabolic Versatility, Including the Description of Fifteen Novel Species.</title>
        <authorList>
            <person name="Liu Y."/>
        </authorList>
    </citation>
    <scope>NUCLEOTIDE SEQUENCE [LARGE SCALE GENOMIC DNA]</scope>
    <source>
        <strain evidence="2 3">1NDH13</strain>
    </source>
</reference>
<organism evidence="2 3">
    <name type="scientific">Qipengyuania aurantiaca</name>
    <dbReference type="NCBI Taxonomy" id="2867233"/>
    <lineage>
        <taxon>Bacteria</taxon>
        <taxon>Pseudomonadati</taxon>
        <taxon>Pseudomonadota</taxon>
        <taxon>Alphaproteobacteria</taxon>
        <taxon>Sphingomonadales</taxon>
        <taxon>Erythrobacteraceae</taxon>
        <taxon>Qipengyuania</taxon>
    </lineage>
</organism>
<evidence type="ECO:0000313" key="2">
    <source>
        <dbReference type="EMBL" id="QZD89648.1"/>
    </source>
</evidence>